<proteinExistence type="predicted"/>
<organism evidence="1 2">
    <name type="scientific">Melastoma candidum</name>
    <dbReference type="NCBI Taxonomy" id="119954"/>
    <lineage>
        <taxon>Eukaryota</taxon>
        <taxon>Viridiplantae</taxon>
        <taxon>Streptophyta</taxon>
        <taxon>Embryophyta</taxon>
        <taxon>Tracheophyta</taxon>
        <taxon>Spermatophyta</taxon>
        <taxon>Magnoliopsida</taxon>
        <taxon>eudicotyledons</taxon>
        <taxon>Gunneridae</taxon>
        <taxon>Pentapetalae</taxon>
        <taxon>rosids</taxon>
        <taxon>malvids</taxon>
        <taxon>Myrtales</taxon>
        <taxon>Melastomataceae</taxon>
        <taxon>Melastomatoideae</taxon>
        <taxon>Melastomateae</taxon>
        <taxon>Melastoma</taxon>
    </lineage>
</organism>
<evidence type="ECO:0000313" key="1">
    <source>
        <dbReference type="EMBL" id="KAI4343025.1"/>
    </source>
</evidence>
<accession>A0ACB9P7Y0</accession>
<keyword evidence="2" id="KW-1185">Reference proteome</keyword>
<comment type="caution">
    <text evidence="1">The sequence shown here is derived from an EMBL/GenBank/DDBJ whole genome shotgun (WGS) entry which is preliminary data.</text>
</comment>
<evidence type="ECO:0000313" key="2">
    <source>
        <dbReference type="Proteomes" id="UP001057402"/>
    </source>
</evidence>
<gene>
    <name evidence="1" type="ORF">MLD38_027575</name>
</gene>
<dbReference type="Proteomes" id="UP001057402">
    <property type="component" value="Chromosome 7"/>
</dbReference>
<protein>
    <submittedName>
        <fullName evidence="1">Uncharacterized protein</fullName>
    </submittedName>
</protein>
<sequence>MGVLVELLQPLTALLGGKPRHDGHVPDAPDTPGARHHDAALYEQLVRLGVIEAADEGPDKGEGGVDGAGDEGATLVEGEVGGGMLAGHGSGPQGAVSGSAGAAKEVHSGERAWCKCILCIPLVLFI</sequence>
<dbReference type="EMBL" id="CM042886">
    <property type="protein sequence ID" value="KAI4343025.1"/>
    <property type="molecule type" value="Genomic_DNA"/>
</dbReference>
<name>A0ACB9P7Y0_9MYRT</name>
<reference evidence="2" key="1">
    <citation type="journal article" date="2023" name="Front. Plant Sci.">
        <title>Chromosomal-level genome assembly of Melastoma candidum provides insights into trichome evolution.</title>
        <authorList>
            <person name="Zhong Y."/>
            <person name="Wu W."/>
            <person name="Sun C."/>
            <person name="Zou P."/>
            <person name="Liu Y."/>
            <person name="Dai S."/>
            <person name="Zhou R."/>
        </authorList>
    </citation>
    <scope>NUCLEOTIDE SEQUENCE [LARGE SCALE GENOMIC DNA]</scope>
</reference>